<comment type="caution">
    <text evidence="1">The sequence shown here is derived from an EMBL/GenBank/DDBJ whole genome shotgun (WGS) entry which is preliminary data.</text>
</comment>
<dbReference type="RefSeq" id="WP_015522772.1">
    <property type="nucleotide sequence ID" value="NZ_CABMMZ010000025.1"/>
</dbReference>
<accession>A0A2N0UM00</accession>
<evidence type="ECO:0000313" key="2">
    <source>
        <dbReference type="Proteomes" id="UP000233425"/>
    </source>
</evidence>
<protein>
    <submittedName>
        <fullName evidence="1">Uncharacterized protein</fullName>
    </submittedName>
</protein>
<evidence type="ECO:0000313" key="1">
    <source>
        <dbReference type="EMBL" id="PKD32551.1"/>
    </source>
</evidence>
<keyword evidence="2" id="KW-1185">Reference proteome</keyword>
<dbReference type="GeneID" id="93769255"/>
<organism evidence="1 2">
    <name type="scientific">Ruminococcus bromii</name>
    <dbReference type="NCBI Taxonomy" id="40518"/>
    <lineage>
        <taxon>Bacteria</taxon>
        <taxon>Bacillati</taxon>
        <taxon>Bacillota</taxon>
        <taxon>Clostridia</taxon>
        <taxon>Eubacteriales</taxon>
        <taxon>Oscillospiraceae</taxon>
        <taxon>Ruminococcus</taxon>
    </lineage>
</organism>
<dbReference type="EMBL" id="NNSR01000025">
    <property type="protein sequence ID" value="PKD32551.1"/>
    <property type="molecule type" value="Genomic_DNA"/>
</dbReference>
<reference evidence="1" key="1">
    <citation type="journal article" date="2018" name="Environ. Microbiol.">
        <title>Sporulation capability and amylosome conservation among diverse human colonic and rumen isolates of the keystone starch-degrader Ruminococcus bromii.</title>
        <authorList>
            <person name="Mukhopadhya I."/>
            <person name="Morais S."/>
            <person name="Laverde-Gomez J."/>
            <person name="Sheridan P.O."/>
            <person name="Walker A.W."/>
            <person name="Kelly W."/>
            <person name="Klieve A.V."/>
            <person name="Ouwerkerk D."/>
            <person name="Duncan S.H."/>
            <person name="Louis P."/>
            <person name="Koropatkin N."/>
            <person name="Cockburn D."/>
            <person name="Kibler R."/>
            <person name="Cooper P.J."/>
            <person name="Sandoval C."/>
            <person name="Crost E."/>
            <person name="Juge N."/>
            <person name="Bayer E.A."/>
            <person name="Flint H.J."/>
        </authorList>
    </citation>
    <scope>NUCLEOTIDE SEQUENCE [LARGE SCALE GENOMIC DNA]</scope>
    <source>
        <strain evidence="1">ATCC 27255</strain>
    </source>
</reference>
<dbReference type="Proteomes" id="UP000233425">
    <property type="component" value="Unassembled WGS sequence"/>
</dbReference>
<sequence>MVTLLIGKKGTGKTKKLISLANEAVAASTGNVVVIEKGSKLTYDVTHKARLIDTEQYLISGYDMLFGFISGICAGNYDVTDILVDSTFKICPEALAGLETFTKKLQDLAETASTNIVLLISADESEIPESINAVCRKV</sequence>
<gene>
    <name evidence="1" type="ORF">RBATCC27255_00287</name>
</gene>
<proteinExistence type="predicted"/>
<dbReference type="AlphaFoldDB" id="A0A2N0UM00"/>
<name>A0A2N0UM00_9FIRM</name>